<reference evidence="4 5" key="1">
    <citation type="journal article" date="2016" name="Sci. Rep.">
        <title>Penicillium arizonense, a new, genome sequenced fungal species, reveals a high chemical diversity in secreted metabolites.</title>
        <authorList>
            <person name="Grijseels S."/>
            <person name="Nielsen J.C."/>
            <person name="Randelovic M."/>
            <person name="Nielsen J."/>
            <person name="Nielsen K.F."/>
            <person name="Workman M."/>
            <person name="Frisvad J.C."/>
        </authorList>
    </citation>
    <scope>NUCLEOTIDE SEQUENCE [LARGE SCALE GENOMIC DNA]</scope>
    <source>
        <strain evidence="4 5">CBS 141311</strain>
    </source>
</reference>
<evidence type="ECO:0000313" key="5">
    <source>
        <dbReference type="Proteomes" id="UP000177622"/>
    </source>
</evidence>
<sequence>MPGLYKLYTQICLIYSVPDTSSHGNIITTLTNGLDRLAKGFPRLTGQVFNEGAVDGNTGVFKISPLDKIQLAVKDLQYDHSAPTIDGLRQAKYPFTMLDENVIAPCTTANFIKGGLMLTLVAQHNVMDMTGQDFIVNMLSKACHNKSFTSEEIATGNIDRSNIIPLLDDSYELDPELDRQLMKPLTSAVTLPRDNLRLQNLPGPILKFQRET</sequence>
<dbReference type="Pfam" id="PF22664">
    <property type="entry name" value="TRI-like_N"/>
    <property type="match status" value="1"/>
</dbReference>
<accession>A0A1F5LM41</accession>
<dbReference type="InterPro" id="IPR054710">
    <property type="entry name" value="Tri101-like_N"/>
</dbReference>
<keyword evidence="1" id="KW-0808">Transferase</keyword>
<keyword evidence="5" id="KW-1185">Reference proteome</keyword>
<feature type="domain" description="Trichothecene 3-O-acetyltransferase-like N-terminal" evidence="3">
    <location>
        <begin position="7"/>
        <end position="109"/>
    </location>
</feature>
<evidence type="ECO:0000256" key="1">
    <source>
        <dbReference type="ARBA" id="ARBA00022679"/>
    </source>
</evidence>
<comment type="caution">
    <text evidence="4">The sequence shown here is derived from an EMBL/GenBank/DDBJ whole genome shotgun (WGS) entry which is preliminary data.</text>
</comment>
<dbReference type="Proteomes" id="UP000177622">
    <property type="component" value="Unassembled WGS sequence"/>
</dbReference>
<evidence type="ECO:0000256" key="2">
    <source>
        <dbReference type="ARBA" id="ARBA00023315"/>
    </source>
</evidence>
<dbReference type="STRING" id="1835702.A0A1F5LM41"/>
<dbReference type="EMBL" id="LXJU01000006">
    <property type="protein sequence ID" value="OGE54273.1"/>
    <property type="molecule type" value="Genomic_DNA"/>
</dbReference>
<keyword evidence="2" id="KW-0012">Acyltransferase</keyword>
<organism evidence="4 5">
    <name type="scientific">Penicillium arizonense</name>
    <dbReference type="NCBI Taxonomy" id="1835702"/>
    <lineage>
        <taxon>Eukaryota</taxon>
        <taxon>Fungi</taxon>
        <taxon>Dikarya</taxon>
        <taxon>Ascomycota</taxon>
        <taxon>Pezizomycotina</taxon>
        <taxon>Eurotiomycetes</taxon>
        <taxon>Eurotiomycetidae</taxon>
        <taxon>Eurotiales</taxon>
        <taxon>Aspergillaceae</taxon>
        <taxon>Penicillium</taxon>
    </lineage>
</organism>
<dbReference type="RefSeq" id="XP_022489709.1">
    <property type="nucleotide sequence ID" value="XM_022630678.1"/>
</dbReference>
<protein>
    <recommendedName>
        <fullName evidence="3">Trichothecene 3-O-acetyltransferase-like N-terminal domain-containing protein</fullName>
    </recommendedName>
</protein>
<gene>
    <name evidence="4" type="ORF">PENARI_c006G12474</name>
</gene>
<dbReference type="Gene3D" id="3.30.559.10">
    <property type="entry name" value="Chloramphenicol acetyltransferase-like domain"/>
    <property type="match status" value="1"/>
</dbReference>
<dbReference type="AlphaFoldDB" id="A0A1F5LM41"/>
<dbReference type="GO" id="GO:0016746">
    <property type="term" value="F:acyltransferase activity"/>
    <property type="evidence" value="ECO:0007669"/>
    <property type="project" value="UniProtKB-KW"/>
</dbReference>
<evidence type="ECO:0000259" key="3">
    <source>
        <dbReference type="Pfam" id="PF22664"/>
    </source>
</evidence>
<evidence type="ECO:0000313" key="4">
    <source>
        <dbReference type="EMBL" id="OGE54273.1"/>
    </source>
</evidence>
<dbReference type="InterPro" id="IPR023213">
    <property type="entry name" value="CAT-like_dom_sf"/>
</dbReference>
<proteinExistence type="predicted"/>
<dbReference type="GeneID" id="34575412"/>
<name>A0A1F5LM41_PENAI</name>
<dbReference type="OrthoDB" id="1862401at2759"/>